<reference evidence="2" key="1">
    <citation type="submission" date="2018-10" db="EMBL/GenBank/DDBJ databases">
        <authorList>
            <person name="Aoki K."/>
        </authorList>
    </citation>
    <scope>NUCLEOTIDE SEQUENCE</scope>
</reference>
<dbReference type="EMBL" id="UOYO01000014">
    <property type="protein sequence ID" value="VAY86586.1"/>
    <property type="molecule type" value="Genomic_DNA"/>
</dbReference>
<feature type="transmembrane region" description="Helical" evidence="1">
    <location>
        <begin position="135"/>
        <end position="156"/>
    </location>
</feature>
<dbReference type="AlphaFoldDB" id="A0A3B1E5K4"/>
<evidence type="ECO:0000313" key="2">
    <source>
        <dbReference type="EMBL" id="VAY86586.1"/>
    </source>
</evidence>
<accession>A0A3B1E5K4</accession>
<proteinExistence type="predicted"/>
<keyword evidence="1" id="KW-0812">Transmembrane</keyword>
<feature type="transmembrane region" description="Helical" evidence="1">
    <location>
        <begin position="168"/>
        <end position="190"/>
    </location>
</feature>
<feature type="transmembrane region" description="Helical" evidence="1">
    <location>
        <begin position="21"/>
        <end position="41"/>
    </location>
</feature>
<gene>
    <name evidence="2" type="ORF">MNB_ARC-1_531</name>
</gene>
<keyword evidence="1" id="KW-1133">Transmembrane helix</keyword>
<evidence type="ECO:0000256" key="1">
    <source>
        <dbReference type="SAM" id="Phobius"/>
    </source>
</evidence>
<feature type="transmembrane region" description="Helical" evidence="1">
    <location>
        <begin position="85"/>
        <end position="105"/>
    </location>
</feature>
<sequence length="199" mass="22684">MVLSQESIRSLLSQKIIPIPAYSYVSWGIISSAMIISTMFFTQPYEVFSILAFGCLLGIIFNVWDVARYNVFYELFKFNKQQKDSIVLLIFFLIFAICLTMFFVHNNTPNFITFVWMFVIGVFNYIVGSSSSKSLLLSYGILLIIFSISIFIGIMFVDTLSQPDSNLILSVLNVVVLGFGHIFIGIYYAIKQKKILHAK</sequence>
<name>A0A3B1E5K4_9ZZZZ</name>
<feature type="transmembrane region" description="Helical" evidence="1">
    <location>
        <begin position="111"/>
        <end position="128"/>
    </location>
</feature>
<organism evidence="2">
    <name type="scientific">hydrothermal vent metagenome</name>
    <dbReference type="NCBI Taxonomy" id="652676"/>
    <lineage>
        <taxon>unclassified sequences</taxon>
        <taxon>metagenomes</taxon>
        <taxon>ecological metagenomes</taxon>
    </lineage>
</organism>
<protein>
    <submittedName>
        <fullName evidence="2">Uncharacterized protein</fullName>
    </submittedName>
</protein>
<keyword evidence="1" id="KW-0472">Membrane</keyword>
<feature type="transmembrane region" description="Helical" evidence="1">
    <location>
        <begin position="47"/>
        <end position="64"/>
    </location>
</feature>